<evidence type="ECO:0000313" key="5">
    <source>
        <dbReference type="Proteomes" id="UP001152519"/>
    </source>
</evidence>
<dbReference type="InterPro" id="IPR005754">
    <property type="entry name" value="Sortase"/>
</dbReference>
<keyword evidence="1" id="KW-0378">Hydrolase</keyword>
<feature type="region of interest" description="Disordered" evidence="2">
    <location>
        <begin position="1"/>
        <end position="29"/>
    </location>
</feature>
<dbReference type="CDD" id="cd05829">
    <property type="entry name" value="Sortase_F"/>
    <property type="match status" value="1"/>
</dbReference>
<dbReference type="AlphaFoldDB" id="A0A9W4GMZ4"/>
<organism evidence="4 5">
    <name type="scientific">Actinacidiphila cocklensis</name>
    <dbReference type="NCBI Taxonomy" id="887465"/>
    <lineage>
        <taxon>Bacteria</taxon>
        <taxon>Bacillati</taxon>
        <taxon>Actinomycetota</taxon>
        <taxon>Actinomycetes</taxon>
        <taxon>Kitasatosporales</taxon>
        <taxon>Streptomycetaceae</taxon>
        <taxon>Actinacidiphila</taxon>
    </lineage>
</organism>
<dbReference type="Pfam" id="PF04203">
    <property type="entry name" value="Sortase"/>
    <property type="match status" value="1"/>
</dbReference>
<sequence>MNTPSQADPDGPTGPAGPPGVPDTFTDPAARSFRRRVMWAAPPALVAAAAGIWMAVSGLGAGADEVARHDRGANIAASTPAPAPASAAPATSAPPPAAMPRSLPVRVQIPSAGVDAGPVLRLGLAPDGTVQVPSVAQADRIGWYRGGVTPGETGPAVLIGHFDTVEGPAVLRNVAKVHPGDTITVTRADGSVAHFTVRSLQQVSKEHFPTQQVYGDTADPELRVITCGGDLQSGHHPDNIIIYATLSDAAPPPTR</sequence>
<evidence type="ECO:0000313" key="4">
    <source>
        <dbReference type="EMBL" id="CAG6390776.1"/>
    </source>
</evidence>
<dbReference type="InterPro" id="IPR042001">
    <property type="entry name" value="Sortase_F"/>
</dbReference>
<protein>
    <submittedName>
        <fullName evidence="4">Class F sortase</fullName>
    </submittedName>
</protein>
<name>A0A9W4GMZ4_9ACTN</name>
<reference evidence="4" key="1">
    <citation type="submission" date="2021-05" db="EMBL/GenBank/DDBJ databases">
        <authorList>
            <person name="Arsene-Ploetze F."/>
        </authorList>
    </citation>
    <scope>NUCLEOTIDE SEQUENCE</scope>
    <source>
        <strain evidence="4">DSM 42138</strain>
    </source>
</reference>
<evidence type="ECO:0000256" key="3">
    <source>
        <dbReference type="SAM" id="Phobius"/>
    </source>
</evidence>
<dbReference type="NCBIfam" id="NF033748">
    <property type="entry name" value="class_F_sortase"/>
    <property type="match status" value="1"/>
</dbReference>
<dbReference type="Proteomes" id="UP001152519">
    <property type="component" value="Unassembled WGS sequence"/>
</dbReference>
<evidence type="ECO:0000256" key="1">
    <source>
        <dbReference type="ARBA" id="ARBA00022801"/>
    </source>
</evidence>
<feature type="compositionally biased region" description="Low complexity" evidence="2">
    <location>
        <begin position="76"/>
        <end position="91"/>
    </location>
</feature>
<accession>A0A9W4GMZ4</accession>
<dbReference type="EMBL" id="CAJSLV010000001">
    <property type="protein sequence ID" value="CAG6390776.1"/>
    <property type="molecule type" value="Genomic_DNA"/>
</dbReference>
<proteinExistence type="predicted"/>
<dbReference type="InterPro" id="IPR023365">
    <property type="entry name" value="Sortase_dom-sf"/>
</dbReference>
<gene>
    <name evidence="4" type="ORF">SCOCK_10244</name>
</gene>
<keyword evidence="3" id="KW-1133">Transmembrane helix</keyword>
<comment type="caution">
    <text evidence="4">The sequence shown here is derived from an EMBL/GenBank/DDBJ whole genome shotgun (WGS) entry which is preliminary data.</text>
</comment>
<dbReference type="SUPFAM" id="SSF63817">
    <property type="entry name" value="Sortase"/>
    <property type="match status" value="1"/>
</dbReference>
<keyword evidence="3" id="KW-0812">Transmembrane</keyword>
<dbReference type="GO" id="GO:0016787">
    <property type="term" value="F:hydrolase activity"/>
    <property type="evidence" value="ECO:0007669"/>
    <property type="project" value="UniProtKB-KW"/>
</dbReference>
<keyword evidence="5" id="KW-1185">Reference proteome</keyword>
<keyword evidence="3" id="KW-0472">Membrane</keyword>
<dbReference type="Gene3D" id="2.40.260.10">
    <property type="entry name" value="Sortase"/>
    <property type="match status" value="1"/>
</dbReference>
<feature type="region of interest" description="Disordered" evidence="2">
    <location>
        <begin position="76"/>
        <end position="101"/>
    </location>
</feature>
<feature type="transmembrane region" description="Helical" evidence="3">
    <location>
        <begin position="37"/>
        <end position="56"/>
    </location>
</feature>
<evidence type="ECO:0000256" key="2">
    <source>
        <dbReference type="SAM" id="MobiDB-lite"/>
    </source>
</evidence>